<dbReference type="AlphaFoldDB" id="A0A2X0VET1"/>
<proteinExistence type="predicted"/>
<evidence type="ECO:0000313" key="3">
    <source>
        <dbReference type="EMBL" id="SPT69869.1"/>
    </source>
</evidence>
<sequence>MSLKHQIKEEETLLAYFRQMLTDPEDEDNYEQSAKEHADAEQPAVQETAAQEPVMQMQLQEEVQSAPAYQTQTITLSAPKSLQTLLESVDEHKADVIVAQDTKTQVSEPVVEVAVQTQVPTQTVADTKTDTDTAQKSETVVETVEESAVETVQEVKSDTEVAPKVETAAQVATNKAVALEQEALEAAQWEASLSVAHNTDTVQETQTQTQEAAKSKYDPDNWENIHTEEEFQTLFFTVQGVRFAVPLIDLGNIIECGKITQIFGKPAWYMGMTDCRGDKINIVDTLLWVKPEIGESPDRYPYLISLSRSNWALGCDVLEGNRTLKRSQVKWRVNAGSRPWLAGIVKDQMCALLHVEALISLFEKGMDFGKLKEKFGDIS</sequence>
<gene>
    <name evidence="3" type="ORF">NCTC13093_01260</name>
</gene>
<reference evidence="3 4" key="1">
    <citation type="submission" date="2018-06" db="EMBL/GenBank/DDBJ databases">
        <authorList>
            <consortium name="Pathogen Informatics"/>
            <person name="Doyle S."/>
        </authorList>
    </citation>
    <scope>NUCLEOTIDE SEQUENCE [LARGE SCALE GENOMIC DNA]</scope>
    <source>
        <strain evidence="3 4">NCTC13093</strain>
    </source>
</reference>
<protein>
    <submittedName>
        <fullName evidence="3">CheW-like domain</fullName>
    </submittedName>
</protein>
<dbReference type="GO" id="GO:0007165">
    <property type="term" value="P:signal transduction"/>
    <property type="evidence" value="ECO:0007669"/>
    <property type="project" value="InterPro"/>
</dbReference>
<dbReference type="RefSeq" id="WP_113744002.1">
    <property type="nucleotide sequence ID" value="NZ_UAPU01000007.1"/>
</dbReference>
<dbReference type="InterPro" id="IPR014506">
    <property type="entry name" value="UCP020479_CheW"/>
</dbReference>
<feature type="domain" description="CheW-like" evidence="2">
    <location>
        <begin position="230"/>
        <end position="364"/>
    </location>
</feature>
<dbReference type="PIRSF" id="PIRSF020479">
    <property type="entry name" value="UCP020479_CheW"/>
    <property type="match status" value="1"/>
</dbReference>
<accession>A0A2X0VET1</accession>
<keyword evidence="4" id="KW-1185">Reference proteome</keyword>
<name>A0A2X0VET1_9GAMM</name>
<dbReference type="Gene3D" id="2.40.50.180">
    <property type="entry name" value="CheA-289, Domain 4"/>
    <property type="match status" value="1"/>
</dbReference>
<dbReference type="Pfam" id="PF01584">
    <property type="entry name" value="CheW"/>
    <property type="match status" value="1"/>
</dbReference>
<dbReference type="SMART" id="SM00260">
    <property type="entry name" value="CheW"/>
    <property type="match status" value="1"/>
</dbReference>
<evidence type="ECO:0000259" key="2">
    <source>
        <dbReference type="PROSITE" id="PS50851"/>
    </source>
</evidence>
<dbReference type="Gene3D" id="2.30.30.40">
    <property type="entry name" value="SH3 Domains"/>
    <property type="match status" value="1"/>
</dbReference>
<dbReference type="InterPro" id="IPR036061">
    <property type="entry name" value="CheW-like_dom_sf"/>
</dbReference>
<dbReference type="InterPro" id="IPR002545">
    <property type="entry name" value="CheW-lke_dom"/>
</dbReference>
<feature type="region of interest" description="Disordered" evidence="1">
    <location>
        <begin position="22"/>
        <end position="49"/>
    </location>
</feature>
<dbReference type="OrthoDB" id="5565759at2"/>
<dbReference type="PROSITE" id="PS50851">
    <property type="entry name" value="CHEW"/>
    <property type="match status" value="1"/>
</dbReference>
<evidence type="ECO:0000313" key="4">
    <source>
        <dbReference type="Proteomes" id="UP000250086"/>
    </source>
</evidence>
<organism evidence="3 4">
    <name type="scientific">Anaerobiospirillum thomasii</name>
    <dbReference type="NCBI Taxonomy" id="179995"/>
    <lineage>
        <taxon>Bacteria</taxon>
        <taxon>Pseudomonadati</taxon>
        <taxon>Pseudomonadota</taxon>
        <taxon>Gammaproteobacteria</taxon>
        <taxon>Aeromonadales</taxon>
        <taxon>Succinivibrionaceae</taxon>
        <taxon>Anaerobiospirillum</taxon>
    </lineage>
</organism>
<dbReference type="Proteomes" id="UP000250086">
    <property type="component" value="Unassembled WGS sequence"/>
</dbReference>
<dbReference type="GO" id="GO:0006935">
    <property type="term" value="P:chemotaxis"/>
    <property type="evidence" value="ECO:0007669"/>
    <property type="project" value="InterPro"/>
</dbReference>
<dbReference type="EMBL" id="UAPV01000001">
    <property type="protein sequence ID" value="SPT69869.1"/>
    <property type="molecule type" value="Genomic_DNA"/>
</dbReference>
<dbReference type="SUPFAM" id="SSF50341">
    <property type="entry name" value="CheW-like"/>
    <property type="match status" value="1"/>
</dbReference>
<evidence type="ECO:0000256" key="1">
    <source>
        <dbReference type="SAM" id="MobiDB-lite"/>
    </source>
</evidence>